<accession>A0A211ZKQ6</accession>
<dbReference type="InterPro" id="IPR029041">
    <property type="entry name" value="FAD-linked_oxidoreductase-like"/>
</dbReference>
<dbReference type="STRING" id="1122125.GCA_000423185_03811"/>
<sequence length="314" mass="33340">MLGFNRSGAKVVSLPTPKTAVVDLFRDLSIETAPAIAAKTASFSAHLPAGTRVYITMLPGADLGEIVQTAARLRGEGLVPVPHIAARSLESRAQLDDYLRRLAGEAGVDQVLVIGGGVSSPVGPFDRSMQVLETGLLQRHGVRTIGVAGHPEGSKDIPAEEIARAVAEKNAYAKATGTDLYIATQFCFDAEAIIAWDRALRRAGNALPIHLGLAGPAKLKSLIHYAAMCGVGPSMRFLTRQAMNIAKLASVSVPDKLLTELADYRAKEPGCGLAQLHLFAFGGLERSARWVKAMQEGRFTLDGRGGFAMDESLD</sequence>
<dbReference type="OrthoDB" id="9812555at2"/>
<dbReference type="AlphaFoldDB" id="A0A211ZKQ6"/>
<protein>
    <submittedName>
        <fullName evidence="2">MetFprotein</fullName>
    </submittedName>
</protein>
<evidence type="ECO:0000313" key="2">
    <source>
        <dbReference type="EMBL" id="OWJ65754.1"/>
    </source>
</evidence>
<evidence type="ECO:0000313" key="3">
    <source>
        <dbReference type="Proteomes" id="UP000196655"/>
    </source>
</evidence>
<comment type="caution">
    <text evidence="2">The sequence shown here is derived from an EMBL/GenBank/DDBJ whole genome shotgun (WGS) entry which is preliminary data.</text>
</comment>
<dbReference type="Gene3D" id="3.20.20.220">
    <property type="match status" value="1"/>
</dbReference>
<keyword evidence="3" id="KW-1185">Reference proteome</keyword>
<reference evidence="3" key="1">
    <citation type="submission" date="2017-05" db="EMBL/GenBank/DDBJ databases">
        <authorList>
            <person name="Macchi M."/>
            <person name="Festa S."/>
            <person name="Coppotelli B.M."/>
            <person name="Morelli I.S."/>
        </authorList>
    </citation>
    <scope>NUCLEOTIDE SEQUENCE [LARGE SCALE GENOMIC DNA]</scope>
    <source>
        <strain evidence="3">I</strain>
    </source>
</reference>
<dbReference type="RefSeq" id="WP_088152384.1">
    <property type="nucleotide sequence ID" value="NZ_NHON01000032.1"/>
</dbReference>
<proteinExistence type="predicted"/>
<organism evidence="2 3">
    <name type="scientific">Inquilinus limosus</name>
    <dbReference type="NCBI Taxonomy" id="171674"/>
    <lineage>
        <taxon>Bacteria</taxon>
        <taxon>Pseudomonadati</taxon>
        <taxon>Pseudomonadota</taxon>
        <taxon>Alphaproteobacteria</taxon>
        <taxon>Rhodospirillales</taxon>
        <taxon>Rhodospirillaceae</taxon>
        <taxon>Inquilinus</taxon>
    </lineage>
</organism>
<dbReference type="EMBL" id="NHON01000032">
    <property type="protein sequence ID" value="OWJ65754.1"/>
    <property type="molecule type" value="Genomic_DNA"/>
</dbReference>
<dbReference type="SUPFAM" id="SSF51730">
    <property type="entry name" value="FAD-linked oxidoreductase"/>
    <property type="match status" value="1"/>
</dbReference>
<evidence type="ECO:0000256" key="1">
    <source>
        <dbReference type="ARBA" id="ARBA00023002"/>
    </source>
</evidence>
<dbReference type="GO" id="GO:0016491">
    <property type="term" value="F:oxidoreductase activity"/>
    <property type="evidence" value="ECO:0007669"/>
    <property type="project" value="UniProtKB-KW"/>
</dbReference>
<keyword evidence="1" id="KW-0560">Oxidoreductase</keyword>
<gene>
    <name evidence="2" type="ORF">BWR60_17865</name>
</gene>
<dbReference type="Proteomes" id="UP000196655">
    <property type="component" value="Unassembled WGS sequence"/>
</dbReference>
<name>A0A211ZKQ6_9PROT</name>